<feature type="compositionally biased region" description="Polar residues" evidence="1">
    <location>
        <begin position="50"/>
        <end position="64"/>
    </location>
</feature>
<evidence type="ECO:0000256" key="1">
    <source>
        <dbReference type="SAM" id="MobiDB-lite"/>
    </source>
</evidence>
<sequence length="290" mass="31519">MKLSVFNPFLFAAFIGATLVASAPLGPELAEKAVKGAARAVEAHPGSASRVASSSEQLANQQKGTPAKAGIAPPQPKVKYVKWDSPPRQSPPQDGFVQLKEWNSPPRKSMRISSIVIYLAAIVGASKVASAPLATPGLLEGAAKGEDAFRAGLDRLPHINTQRYGATVDDYDIERYNLLRSLRKMDQDLHTPVRKGLRRIKTVREPGAIHDEVPRRMRLSEISSSIFMKPISRSNSRIDSSLYSAESSLRSSAASSPMYTARNSPVHPTEDSVMYSAHSSPRYMSDGDIH</sequence>
<feature type="region of interest" description="Disordered" evidence="1">
    <location>
        <begin position="253"/>
        <end position="290"/>
    </location>
</feature>
<evidence type="ECO:0000313" key="3">
    <source>
        <dbReference type="EMBL" id="SPO27364.1"/>
    </source>
</evidence>
<accession>A0A5C3E9L8</accession>
<reference evidence="3 4" key="1">
    <citation type="submission" date="2018-03" db="EMBL/GenBank/DDBJ databases">
        <authorList>
            <person name="Guldener U."/>
        </authorList>
    </citation>
    <scope>NUCLEOTIDE SEQUENCE [LARGE SCALE GENOMIC DNA]</scope>
    <source>
        <strain evidence="3 4">NBRC100155</strain>
    </source>
</reference>
<protein>
    <submittedName>
        <fullName evidence="3">Uncharacterized protein</fullName>
    </submittedName>
</protein>
<evidence type="ECO:0000313" key="4">
    <source>
        <dbReference type="Proteomes" id="UP000324022"/>
    </source>
</evidence>
<proteinExistence type="predicted"/>
<feature type="signal peptide" evidence="2">
    <location>
        <begin position="1"/>
        <end position="22"/>
    </location>
</feature>
<keyword evidence="4" id="KW-1185">Reference proteome</keyword>
<feature type="chain" id="PRO_5022805559" evidence="2">
    <location>
        <begin position="23"/>
        <end position="290"/>
    </location>
</feature>
<evidence type="ECO:0000256" key="2">
    <source>
        <dbReference type="SAM" id="SignalP"/>
    </source>
</evidence>
<organism evidence="3 4">
    <name type="scientific">Ustilago trichophora</name>
    <dbReference type="NCBI Taxonomy" id="86804"/>
    <lineage>
        <taxon>Eukaryota</taxon>
        <taxon>Fungi</taxon>
        <taxon>Dikarya</taxon>
        <taxon>Basidiomycota</taxon>
        <taxon>Ustilaginomycotina</taxon>
        <taxon>Ustilaginomycetes</taxon>
        <taxon>Ustilaginales</taxon>
        <taxon>Ustilaginaceae</taxon>
        <taxon>Ustilago</taxon>
    </lineage>
</organism>
<dbReference type="AlphaFoldDB" id="A0A5C3E9L8"/>
<dbReference type="Proteomes" id="UP000324022">
    <property type="component" value="Unassembled WGS sequence"/>
</dbReference>
<feature type="region of interest" description="Disordered" evidence="1">
    <location>
        <begin position="45"/>
        <end position="100"/>
    </location>
</feature>
<keyword evidence="2" id="KW-0732">Signal</keyword>
<gene>
    <name evidence="3" type="ORF">UTRI_10481</name>
</gene>
<name>A0A5C3E9L8_9BASI</name>
<dbReference type="EMBL" id="OOIN01000017">
    <property type="protein sequence ID" value="SPO27364.1"/>
    <property type="molecule type" value="Genomic_DNA"/>
</dbReference>